<dbReference type="GO" id="GO:0004519">
    <property type="term" value="F:endonuclease activity"/>
    <property type="evidence" value="ECO:0007669"/>
    <property type="project" value="UniProtKB-KW"/>
</dbReference>
<keyword evidence="2" id="KW-0255">Endonuclease</keyword>
<dbReference type="EMBL" id="JBHMCG010000069">
    <property type="protein sequence ID" value="MFB9573733.1"/>
    <property type="molecule type" value="Genomic_DNA"/>
</dbReference>
<protein>
    <submittedName>
        <fullName evidence="2">HNH endonuclease signature motif containing protein</fullName>
        <ecNumber evidence="2">3.1.-.-</ecNumber>
    </submittedName>
</protein>
<dbReference type="InterPro" id="IPR003615">
    <property type="entry name" value="HNH_nuc"/>
</dbReference>
<gene>
    <name evidence="2" type="ORF">ACFFTL_15780</name>
</gene>
<dbReference type="CDD" id="cd00085">
    <property type="entry name" value="HNHc"/>
    <property type="match status" value="1"/>
</dbReference>
<dbReference type="Pfam" id="PF01844">
    <property type="entry name" value="HNH"/>
    <property type="match status" value="1"/>
</dbReference>
<comment type="caution">
    <text evidence="2">The sequence shown here is derived from an EMBL/GenBank/DDBJ whole genome shotgun (WGS) entry which is preliminary data.</text>
</comment>
<keyword evidence="2" id="KW-0378">Hydrolase</keyword>
<dbReference type="Gene3D" id="1.10.30.50">
    <property type="match status" value="1"/>
</dbReference>
<feature type="domain" description="HNH" evidence="1">
    <location>
        <begin position="2"/>
        <end position="31"/>
    </location>
</feature>
<accession>A0ABV5R7A4</accession>
<dbReference type="GO" id="GO:0016787">
    <property type="term" value="F:hydrolase activity"/>
    <property type="evidence" value="ECO:0007669"/>
    <property type="project" value="UniProtKB-KW"/>
</dbReference>
<dbReference type="InterPro" id="IPR002711">
    <property type="entry name" value="HNH"/>
</dbReference>
<proteinExistence type="predicted"/>
<dbReference type="RefSeq" id="WP_345510080.1">
    <property type="nucleotide sequence ID" value="NZ_BAAAXD010000006.1"/>
</dbReference>
<evidence type="ECO:0000313" key="2">
    <source>
        <dbReference type="EMBL" id="MFB9573733.1"/>
    </source>
</evidence>
<keyword evidence="2" id="KW-0540">Nuclease</keyword>
<sequence length="154" mass="17761">MHFRPWSNGGLDGLANLVPACASCNKKKGDKTPPAWWISMQLPWFYGGYRSRATPQGDENTRSLRERYLELHEETLGVLDNLDEVAAEIADPARTSWFRKSFARVEYQWGVPATVGEKVRLCRRKYADEIAAAREAGWPELKRARVRFIYRWGD</sequence>
<dbReference type="Proteomes" id="UP001589710">
    <property type="component" value="Unassembled WGS sequence"/>
</dbReference>
<name>A0ABV5R7A4_9ACTN</name>
<keyword evidence="3" id="KW-1185">Reference proteome</keyword>
<evidence type="ECO:0000259" key="1">
    <source>
        <dbReference type="Pfam" id="PF01844"/>
    </source>
</evidence>
<evidence type="ECO:0000313" key="3">
    <source>
        <dbReference type="Proteomes" id="UP001589710"/>
    </source>
</evidence>
<dbReference type="EC" id="3.1.-.-" evidence="2"/>
<reference evidence="2 3" key="1">
    <citation type="submission" date="2024-09" db="EMBL/GenBank/DDBJ databases">
        <authorList>
            <person name="Sun Q."/>
            <person name="Mori K."/>
        </authorList>
    </citation>
    <scope>NUCLEOTIDE SEQUENCE [LARGE SCALE GENOMIC DNA]</scope>
    <source>
        <strain evidence="2 3">JCM 3331</strain>
    </source>
</reference>
<organism evidence="2 3">
    <name type="scientific">Streptomyces yanii</name>
    <dbReference type="NCBI Taxonomy" id="78510"/>
    <lineage>
        <taxon>Bacteria</taxon>
        <taxon>Bacillati</taxon>
        <taxon>Actinomycetota</taxon>
        <taxon>Actinomycetes</taxon>
        <taxon>Kitasatosporales</taxon>
        <taxon>Streptomycetaceae</taxon>
        <taxon>Streptomyces</taxon>
    </lineage>
</organism>